<dbReference type="EMBL" id="JQCD01000024">
    <property type="protein sequence ID" value="KRN76744.1"/>
    <property type="molecule type" value="Genomic_DNA"/>
</dbReference>
<dbReference type="PATRIC" id="fig|1620.3.peg.254"/>
<protein>
    <recommendedName>
        <fullName evidence="4">DUF2929 domain-containing protein</fullName>
    </recommendedName>
</protein>
<dbReference type="AlphaFoldDB" id="A0A0R2JHC5"/>
<keyword evidence="1" id="KW-1133">Transmembrane helix</keyword>
<name>A0A0R2JHC5_9LACO</name>
<evidence type="ECO:0008006" key="4">
    <source>
        <dbReference type="Google" id="ProtNLM"/>
    </source>
</evidence>
<comment type="caution">
    <text evidence="2">The sequence shown here is derived from an EMBL/GenBank/DDBJ whole genome shotgun (WGS) entry which is preliminary data.</text>
</comment>
<keyword evidence="1" id="KW-0472">Membrane</keyword>
<dbReference type="RefSeq" id="WP_057787395.1">
    <property type="nucleotide sequence ID" value="NZ_CBDALJ010000001.1"/>
</dbReference>
<sequence>MKYITLFFWTFILGEVLGYIASALAAVSYDATAVSLFSAVIASIAAIGEFAISKSATPNAH</sequence>
<organism evidence="2 3">
    <name type="scientific">Weissella minor</name>
    <dbReference type="NCBI Taxonomy" id="1620"/>
    <lineage>
        <taxon>Bacteria</taxon>
        <taxon>Bacillati</taxon>
        <taxon>Bacillota</taxon>
        <taxon>Bacilli</taxon>
        <taxon>Lactobacillales</taxon>
        <taxon>Lactobacillaceae</taxon>
        <taxon>Weissella</taxon>
    </lineage>
</organism>
<feature type="transmembrane region" description="Helical" evidence="1">
    <location>
        <begin position="35"/>
        <end position="52"/>
    </location>
</feature>
<keyword evidence="3" id="KW-1185">Reference proteome</keyword>
<dbReference type="STRING" id="1620.IV67_GL000249"/>
<evidence type="ECO:0000313" key="3">
    <source>
        <dbReference type="Proteomes" id="UP000051673"/>
    </source>
</evidence>
<gene>
    <name evidence="2" type="ORF">IV67_GL000249</name>
</gene>
<dbReference type="InterPro" id="IPR021324">
    <property type="entry name" value="DUF2929"/>
</dbReference>
<dbReference type="OrthoDB" id="2139526at2"/>
<dbReference type="Proteomes" id="UP000051673">
    <property type="component" value="Unassembled WGS sequence"/>
</dbReference>
<evidence type="ECO:0000256" key="1">
    <source>
        <dbReference type="SAM" id="Phobius"/>
    </source>
</evidence>
<keyword evidence="1" id="KW-0812">Transmembrane</keyword>
<accession>A0A0R2JHC5</accession>
<dbReference type="Pfam" id="PF11151">
    <property type="entry name" value="DUF2929"/>
    <property type="match status" value="1"/>
</dbReference>
<evidence type="ECO:0000313" key="2">
    <source>
        <dbReference type="EMBL" id="KRN76744.1"/>
    </source>
</evidence>
<reference evidence="2 3" key="1">
    <citation type="journal article" date="2015" name="Genome Announc.">
        <title>Expanding the biotechnology potential of lactobacilli through comparative genomics of 213 strains and associated genera.</title>
        <authorList>
            <person name="Sun Z."/>
            <person name="Harris H.M."/>
            <person name="McCann A."/>
            <person name="Guo C."/>
            <person name="Argimon S."/>
            <person name="Zhang W."/>
            <person name="Yang X."/>
            <person name="Jeffery I.B."/>
            <person name="Cooney J.C."/>
            <person name="Kagawa T.F."/>
            <person name="Liu W."/>
            <person name="Song Y."/>
            <person name="Salvetti E."/>
            <person name="Wrobel A."/>
            <person name="Rasinkangas P."/>
            <person name="Parkhill J."/>
            <person name="Rea M.C."/>
            <person name="O'Sullivan O."/>
            <person name="Ritari J."/>
            <person name="Douillard F.P."/>
            <person name="Paul Ross R."/>
            <person name="Yang R."/>
            <person name="Briner A.E."/>
            <person name="Felis G.E."/>
            <person name="de Vos W.M."/>
            <person name="Barrangou R."/>
            <person name="Klaenhammer T.R."/>
            <person name="Caufield P.W."/>
            <person name="Cui Y."/>
            <person name="Zhang H."/>
            <person name="O'Toole P.W."/>
        </authorList>
    </citation>
    <scope>NUCLEOTIDE SEQUENCE [LARGE SCALE GENOMIC DNA]</scope>
    <source>
        <strain evidence="2 3">DSM 20014</strain>
    </source>
</reference>
<proteinExistence type="predicted"/>